<dbReference type="AlphaFoldDB" id="A0A0K0DZ25"/>
<evidence type="ECO:0000313" key="3">
    <source>
        <dbReference type="WBParaSite" id="SSTP_0000248900.1"/>
    </source>
</evidence>
<organism evidence="3">
    <name type="scientific">Strongyloides stercoralis</name>
    <name type="common">Threadworm</name>
    <dbReference type="NCBI Taxonomy" id="6248"/>
    <lineage>
        <taxon>Eukaryota</taxon>
        <taxon>Metazoa</taxon>
        <taxon>Ecdysozoa</taxon>
        <taxon>Nematoda</taxon>
        <taxon>Chromadorea</taxon>
        <taxon>Rhabditida</taxon>
        <taxon>Tylenchina</taxon>
        <taxon>Panagrolaimomorpha</taxon>
        <taxon>Strongyloidoidea</taxon>
        <taxon>Strongyloididae</taxon>
        <taxon>Strongyloides</taxon>
    </lineage>
</organism>
<keyword evidence="1" id="KW-1133">Transmembrane helix</keyword>
<reference evidence="3" key="1">
    <citation type="submission" date="2015-08" db="UniProtKB">
        <authorList>
            <consortium name="WormBaseParasite"/>
        </authorList>
    </citation>
    <scope>IDENTIFICATION</scope>
</reference>
<keyword evidence="1" id="KW-0472">Membrane</keyword>
<feature type="transmembrane region" description="Helical" evidence="1">
    <location>
        <begin position="12"/>
        <end position="33"/>
    </location>
</feature>
<keyword evidence="2" id="KW-1185">Reference proteome</keyword>
<evidence type="ECO:0000313" key="2">
    <source>
        <dbReference type="Proteomes" id="UP000035681"/>
    </source>
</evidence>
<evidence type="ECO:0000256" key="1">
    <source>
        <dbReference type="SAM" id="Phobius"/>
    </source>
</evidence>
<keyword evidence="1" id="KW-0812">Transmembrane</keyword>
<evidence type="ECO:0000313" key="4">
    <source>
        <dbReference type="WBParaSite" id="TCONS_00011338.p1"/>
    </source>
</evidence>
<dbReference type="WBParaSite" id="TCONS_00011338.p1">
    <property type="protein sequence ID" value="TCONS_00011338.p1"/>
    <property type="gene ID" value="XLOC_005652"/>
</dbReference>
<dbReference type="Proteomes" id="UP000035681">
    <property type="component" value="Unplaced"/>
</dbReference>
<sequence length="154" mass="18418">MFFQNIIKNMYFFIIKYFFCIFLLSSSIIPIPLNVKETIIMLEILPDIEVKQDTVLYDRRFNGPYTEKNVENILLKEWVKRYHYNYVKRAGGRGFNISDDNGNIKKIIPENYINNLEENTYLGNVYKLPLYDEKSNDKIDSDYIKINENKTYVL</sequence>
<name>A0A0K0DZ25_STRER</name>
<proteinExistence type="predicted"/>
<protein>
    <submittedName>
        <fullName evidence="3 4">Uncharacterized protein</fullName>
    </submittedName>
</protein>
<dbReference type="WBParaSite" id="SSTP_0000248900.1">
    <property type="protein sequence ID" value="SSTP_0000248900.1"/>
    <property type="gene ID" value="SSTP_0000248900"/>
</dbReference>
<accession>A0A0K0DZ25</accession>